<gene>
    <name evidence="1" type="ORF">METZ01_LOCUS437067</name>
</gene>
<proteinExistence type="predicted"/>
<name>A0A382YLU2_9ZZZZ</name>
<protein>
    <recommendedName>
        <fullName evidence="2">Hydantoinase A/oxoprolinase domain-containing protein</fullName>
    </recommendedName>
</protein>
<organism evidence="1">
    <name type="scientific">marine metagenome</name>
    <dbReference type="NCBI Taxonomy" id="408172"/>
    <lineage>
        <taxon>unclassified sequences</taxon>
        <taxon>metagenomes</taxon>
        <taxon>ecological metagenomes</taxon>
    </lineage>
</organism>
<accession>A0A382YLU2</accession>
<evidence type="ECO:0000313" key="1">
    <source>
        <dbReference type="EMBL" id="SVD84213.1"/>
    </source>
</evidence>
<dbReference type="EMBL" id="UINC01176876">
    <property type="protein sequence ID" value="SVD84213.1"/>
    <property type="molecule type" value="Genomic_DNA"/>
</dbReference>
<dbReference type="AlphaFoldDB" id="A0A382YLU2"/>
<sequence>MEKNIVALVDFGSTFTKVVLVEAGNGSLLAASKAPTT</sequence>
<feature type="non-terminal residue" evidence="1">
    <location>
        <position position="37"/>
    </location>
</feature>
<evidence type="ECO:0008006" key="2">
    <source>
        <dbReference type="Google" id="ProtNLM"/>
    </source>
</evidence>
<reference evidence="1" key="1">
    <citation type="submission" date="2018-05" db="EMBL/GenBank/DDBJ databases">
        <authorList>
            <person name="Lanie J.A."/>
            <person name="Ng W.-L."/>
            <person name="Kazmierczak K.M."/>
            <person name="Andrzejewski T.M."/>
            <person name="Davidsen T.M."/>
            <person name="Wayne K.J."/>
            <person name="Tettelin H."/>
            <person name="Glass J.I."/>
            <person name="Rusch D."/>
            <person name="Podicherti R."/>
            <person name="Tsui H.-C.T."/>
            <person name="Winkler M.E."/>
        </authorList>
    </citation>
    <scope>NUCLEOTIDE SEQUENCE</scope>
</reference>